<dbReference type="HOGENOM" id="CLU_120441_1_1_9"/>
<dbReference type="RefSeq" id="WP_041094272.1">
    <property type="nucleotide sequence ID" value="NZ_AP014680.1"/>
</dbReference>
<organism evidence="2 3">
    <name type="scientific">Paucilactobacillus hokkaidonensis JCM 18461</name>
    <dbReference type="NCBI Taxonomy" id="1291742"/>
    <lineage>
        <taxon>Bacteria</taxon>
        <taxon>Bacillati</taxon>
        <taxon>Bacillota</taxon>
        <taxon>Bacilli</taxon>
        <taxon>Lactobacillales</taxon>
        <taxon>Lactobacillaceae</taxon>
        <taxon>Paucilactobacillus</taxon>
    </lineage>
</organism>
<dbReference type="InterPro" id="IPR007165">
    <property type="entry name" value="Phage_holin_4_2"/>
</dbReference>
<dbReference type="EMBL" id="AP014680">
    <property type="protein sequence ID" value="BAP86205.1"/>
    <property type="molecule type" value="Genomic_DNA"/>
</dbReference>
<protein>
    <submittedName>
        <fullName evidence="2">Membrane protein</fullName>
    </submittedName>
</protein>
<keyword evidence="1" id="KW-0812">Transmembrane</keyword>
<feature type="transmembrane region" description="Helical" evidence="1">
    <location>
        <begin position="89"/>
        <end position="111"/>
    </location>
</feature>
<sequence length="120" mass="13165">MGFWTRILVNTIIFIAVAGFFSQSGAFYVASIWMAFAASFVLAILNALVKPILFLFSLPITILTLGLFSVVLNAVMLQLTSYFVGSNNFHFSSFGMSILVAVIVSVCNAIISSHFVSRRR</sequence>
<feature type="transmembrane region" description="Helical" evidence="1">
    <location>
        <begin position="7"/>
        <end position="26"/>
    </location>
</feature>
<accession>A0A0A1GW48</accession>
<dbReference type="AlphaFoldDB" id="A0A0A1GW48"/>
<feature type="transmembrane region" description="Helical" evidence="1">
    <location>
        <begin position="56"/>
        <end position="77"/>
    </location>
</feature>
<dbReference type="PANTHER" id="PTHR37309">
    <property type="entry name" value="SLR0284 PROTEIN"/>
    <property type="match status" value="1"/>
</dbReference>
<keyword evidence="1" id="KW-1133">Transmembrane helix</keyword>
<evidence type="ECO:0000256" key="1">
    <source>
        <dbReference type="SAM" id="Phobius"/>
    </source>
</evidence>
<gene>
    <name evidence="2" type="ORF">LOOC260_116990</name>
</gene>
<dbReference type="KEGG" id="lho:LOOC260_116990"/>
<reference evidence="2 3" key="1">
    <citation type="submission" date="2014-11" db="EMBL/GenBank/DDBJ databases">
        <title>Complete genome sequence and analysis of Lactobacillus hokkaidonensis LOOC260T.</title>
        <authorList>
            <person name="Tanizawa Y."/>
            <person name="Tohno M."/>
            <person name="Kaminuma E."/>
            <person name="Nakamura Y."/>
            <person name="Arita M."/>
        </authorList>
    </citation>
    <scope>NUCLEOTIDE SEQUENCE [LARGE SCALE GENOMIC DNA]</scope>
    <source>
        <strain evidence="2 3">LOOC260</strain>
    </source>
</reference>
<dbReference type="Pfam" id="PF04020">
    <property type="entry name" value="Phage_holin_4_2"/>
    <property type="match status" value="1"/>
</dbReference>
<name>A0A0A1GW48_9LACO</name>
<dbReference type="Proteomes" id="UP000031620">
    <property type="component" value="Chromosome"/>
</dbReference>
<evidence type="ECO:0000313" key="3">
    <source>
        <dbReference type="Proteomes" id="UP000031620"/>
    </source>
</evidence>
<keyword evidence="1" id="KW-0472">Membrane</keyword>
<dbReference type="STRING" id="1291742.LOOC260_116990"/>
<feature type="transmembrane region" description="Helical" evidence="1">
    <location>
        <begin position="32"/>
        <end position="49"/>
    </location>
</feature>
<dbReference type="PANTHER" id="PTHR37309:SF1">
    <property type="entry name" value="SLR0284 PROTEIN"/>
    <property type="match status" value="1"/>
</dbReference>
<proteinExistence type="predicted"/>
<evidence type="ECO:0000313" key="2">
    <source>
        <dbReference type="EMBL" id="BAP86205.1"/>
    </source>
</evidence>